<protein>
    <submittedName>
        <fullName evidence="3">Putative small s protein</fullName>
    </submittedName>
</protein>
<keyword evidence="4" id="KW-1185">Reference proteome</keyword>
<evidence type="ECO:0000256" key="1">
    <source>
        <dbReference type="ARBA" id="ARBA00022737"/>
    </source>
</evidence>
<dbReference type="InterPro" id="IPR027417">
    <property type="entry name" value="P-loop_NTPase"/>
</dbReference>
<dbReference type="PANTHER" id="PTHR10039:SF5">
    <property type="entry name" value="NACHT DOMAIN-CONTAINING PROTEIN"/>
    <property type="match status" value="1"/>
</dbReference>
<organism evidence="3 4">
    <name type="scientific">Eutypa lata (strain UCR-EL1)</name>
    <name type="common">Grapevine dieback disease fungus</name>
    <name type="synonym">Eutypa armeniacae</name>
    <dbReference type="NCBI Taxonomy" id="1287681"/>
    <lineage>
        <taxon>Eukaryota</taxon>
        <taxon>Fungi</taxon>
        <taxon>Dikarya</taxon>
        <taxon>Ascomycota</taxon>
        <taxon>Pezizomycotina</taxon>
        <taxon>Sordariomycetes</taxon>
        <taxon>Xylariomycetidae</taxon>
        <taxon>Xylariales</taxon>
        <taxon>Diatrypaceae</taxon>
        <taxon>Eutypa</taxon>
    </lineage>
</organism>
<dbReference type="OMA" id="TIDLEWA"/>
<proteinExistence type="predicted"/>
<evidence type="ECO:0000313" key="3">
    <source>
        <dbReference type="EMBL" id="EMR62491.1"/>
    </source>
</evidence>
<dbReference type="Proteomes" id="UP000012174">
    <property type="component" value="Unassembled WGS sequence"/>
</dbReference>
<dbReference type="Pfam" id="PF24883">
    <property type="entry name" value="NPHP3_N"/>
    <property type="match status" value="1"/>
</dbReference>
<accession>M7SY39</accession>
<sequence>MDPFSALSISTSAIQIIDFGSKIIRGVYNIYKKGSVECTDNLLSDSDGLKNLTKNLRTALNAHELFTDLADDERKLFDVAEECSGVAEELIAFLEELDLKGRGSLLKSVRQALTSALKSRHVNQIKERLDAYRNELVLRIVVSLKIHHKLDGARQDERFAALDSGTRQLAEGLLDNRNFFTTGISQAETAILSKLDEQNASTQKLHEETVAAIATLQHCLSNNGPANDVLFKSLPTQLQPSALVELRDIQNKVLDFLWFQDIHSRDHALGSPFGHTFSWIFDHDESEEQRWDDLTAWLERENGCYWISGKAGSGKSTLMKYVSNHPKTREYLATWAGDETLVLSSFFFWYSGSALQKSQQGLLRSILYLTLSEFPELIPIVFPMQCRVFARGRVKVAEASLSELREALVILVTQQVMPLKMCFFIDGIDEYDGDVADLADLLRDISSDQIKLLSQRNSSISIHSLAYDIVYKASGVFLWVALVTKSLMNGFQNLDTLDDLKLRLDELPSDIEQLYMHMLKRMEPMH</sequence>
<gene>
    <name evidence="3" type="ORF">UCREL1_10556</name>
</gene>
<dbReference type="OrthoDB" id="443402at2759"/>
<feature type="domain" description="Nephrocystin 3-like N-terminal" evidence="2">
    <location>
        <begin position="276"/>
        <end position="449"/>
    </location>
</feature>
<dbReference type="Gene3D" id="3.40.50.300">
    <property type="entry name" value="P-loop containing nucleotide triphosphate hydrolases"/>
    <property type="match status" value="1"/>
</dbReference>
<keyword evidence="1" id="KW-0677">Repeat</keyword>
<dbReference type="eggNOG" id="ENOG502SHWY">
    <property type="taxonomic scope" value="Eukaryota"/>
</dbReference>
<name>M7SY39_EUTLA</name>
<dbReference type="KEGG" id="ela:UCREL1_10556"/>
<dbReference type="SUPFAM" id="SSF52540">
    <property type="entry name" value="P-loop containing nucleoside triphosphate hydrolases"/>
    <property type="match status" value="1"/>
</dbReference>
<dbReference type="HOGENOM" id="CLU_002341_4_2_1"/>
<evidence type="ECO:0000259" key="2">
    <source>
        <dbReference type="Pfam" id="PF24883"/>
    </source>
</evidence>
<dbReference type="InterPro" id="IPR056884">
    <property type="entry name" value="NPHP3-like_N"/>
</dbReference>
<dbReference type="PANTHER" id="PTHR10039">
    <property type="entry name" value="AMELOGENIN"/>
    <property type="match status" value="1"/>
</dbReference>
<evidence type="ECO:0000313" key="4">
    <source>
        <dbReference type="Proteomes" id="UP000012174"/>
    </source>
</evidence>
<dbReference type="AlphaFoldDB" id="M7SY39"/>
<reference evidence="4" key="1">
    <citation type="journal article" date="2013" name="Genome Announc.">
        <title>Draft genome sequence of the grapevine dieback fungus Eutypa lata UCR-EL1.</title>
        <authorList>
            <person name="Blanco-Ulate B."/>
            <person name="Rolshausen P.E."/>
            <person name="Cantu D."/>
        </authorList>
    </citation>
    <scope>NUCLEOTIDE SEQUENCE [LARGE SCALE GENOMIC DNA]</scope>
    <source>
        <strain evidence="4">UCR-EL1</strain>
    </source>
</reference>
<dbReference type="EMBL" id="KB707421">
    <property type="protein sequence ID" value="EMR62491.1"/>
    <property type="molecule type" value="Genomic_DNA"/>
</dbReference>